<feature type="zinc finger region" description="C3H1-type" evidence="5">
    <location>
        <begin position="48"/>
        <end position="76"/>
    </location>
</feature>
<keyword evidence="3 5" id="KW-0863">Zinc-finger</keyword>
<name>V4AZ85_LOTGI</name>
<dbReference type="InterPro" id="IPR000571">
    <property type="entry name" value="Znf_CCCH"/>
</dbReference>
<dbReference type="RefSeq" id="XP_009046498.1">
    <property type="nucleotide sequence ID" value="XM_009048250.1"/>
</dbReference>
<dbReference type="SMART" id="SM00356">
    <property type="entry name" value="ZnF_C3H1"/>
    <property type="match status" value="2"/>
</dbReference>
<dbReference type="EMBL" id="KB200129">
    <property type="protein sequence ID" value="ESP03028.1"/>
    <property type="molecule type" value="Genomic_DNA"/>
</dbReference>
<dbReference type="OrthoDB" id="410307at2759"/>
<dbReference type="AlphaFoldDB" id="V4AZ85"/>
<dbReference type="STRING" id="225164.V4AZ85"/>
<evidence type="ECO:0000256" key="2">
    <source>
        <dbReference type="ARBA" id="ARBA00022737"/>
    </source>
</evidence>
<evidence type="ECO:0000313" key="9">
    <source>
        <dbReference type="Proteomes" id="UP000030746"/>
    </source>
</evidence>
<dbReference type="HOGENOM" id="CLU_822038_0_0_1"/>
<keyword evidence="9" id="KW-1185">Reference proteome</keyword>
<evidence type="ECO:0000313" key="8">
    <source>
        <dbReference type="EMBL" id="ESP03028.1"/>
    </source>
</evidence>
<proteinExistence type="predicted"/>
<protein>
    <recommendedName>
        <fullName evidence="7">C3H1-type domain-containing protein</fullName>
    </recommendedName>
</protein>
<dbReference type="GO" id="GO:0003729">
    <property type="term" value="F:mRNA binding"/>
    <property type="evidence" value="ECO:0007669"/>
    <property type="project" value="InterPro"/>
</dbReference>
<feature type="region of interest" description="Disordered" evidence="6">
    <location>
        <begin position="105"/>
        <end position="139"/>
    </location>
</feature>
<accession>V4AZ85</accession>
<reference evidence="8 9" key="1">
    <citation type="journal article" date="2013" name="Nature">
        <title>Insights into bilaterian evolution from three spiralian genomes.</title>
        <authorList>
            <person name="Simakov O."/>
            <person name="Marletaz F."/>
            <person name="Cho S.J."/>
            <person name="Edsinger-Gonzales E."/>
            <person name="Havlak P."/>
            <person name="Hellsten U."/>
            <person name="Kuo D.H."/>
            <person name="Larsson T."/>
            <person name="Lv J."/>
            <person name="Arendt D."/>
            <person name="Savage R."/>
            <person name="Osoegawa K."/>
            <person name="de Jong P."/>
            <person name="Grimwood J."/>
            <person name="Chapman J.A."/>
            <person name="Shapiro H."/>
            <person name="Aerts A."/>
            <person name="Otillar R.P."/>
            <person name="Terry A.Y."/>
            <person name="Boore J.L."/>
            <person name="Grigoriev I.V."/>
            <person name="Lindberg D.R."/>
            <person name="Seaver E.C."/>
            <person name="Weisblat D.A."/>
            <person name="Putnam N.H."/>
            <person name="Rokhsar D.S."/>
        </authorList>
    </citation>
    <scope>NUCLEOTIDE SEQUENCE [LARGE SCALE GENOMIC DNA]</scope>
</reference>
<dbReference type="InterPro" id="IPR036855">
    <property type="entry name" value="Znf_CCCH_sf"/>
</dbReference>
<evidence type="ECO:0000259" key="7">
    <source>
        <dbReference type="PROSITE" id="PS50103"/>
    </source>
</evidence>
<dbReference type="PROSITE" id="PS50103">
    <property type="entry name" value="ZF_C3H1"/>
    <property type="match status" value="2"/>
</dbReference>
<sequence length="338" mass="38753">MAMAGPGVVPTAVCRFYRTSTGCRFGDRCWFRHSDGGDNSPLTTGTNPGSTRMCRFFLSPTGCRYGNSCHFRHITPESDERDIQELSTTMMSGLIIAGNIDDNDYDEYDNDENNNTSKDDSLSSPLLDDGKEDEEGEERTVTCGECKEVITSKNVRKALTRHYMSMFLAFDKPHTQFISQDWRFYREVMCDTCFIPFDNSLSMFRHICDKSKLKKRDGPEHRLDLQSIVHEFVTRDLGEGDDKVVTFKQMIMALLTEDDVNDDEGNFNPEDVEFYGRPLRQTSTLEKAKNLVKHQALDDERAENFGFTEDEVMELLCQGIKPWDPDAYDALNVLYDYH</sequence>
<dbReference type="CTD" id="20248300"/>
<dbReference type="KEGG" id="lgi:LOTGIDRAFT_230469"/>
<dbReference type="InterPro" id="IPR045877">
    <property type="entry name" value="ZFP36-like"/>
</dbReference>
<evidence type="ECO:0000256" key="1">
    <source>
        <dbReference type="ARBA" id="ARBA00022723"/>
    </source>
</evidence>
<keyword evidence="1 5" id="KW-0479">Metal-binding</keyword>
<evidence type="ECO:0000256" key="5">
    <source>
        <dbReference type="PROSITE-ProRule" id="PRU00723"/>
    </source>
</evidence>
<dbReference type="GeneID" id="20248300"/>
<dbReference type="OMA" id="SHVENTQ"/>
<feature type="zinc finger region" description="C3H1-type" evidence="5">
    <location>
        <begin position="9"/>
        <end position="36"/>
    </location>
</feature>
<evidence type="ECO:0000256" key="4">
    <source>
        <dbReference type="ARBA" id="ARBA00022833"/>
    </source>
</evidence>
<dbReference type="GO" id="GO:0008270">
    <property type="term" value="F:zinc ion binding"/>
    <property type="evidence" value="ECO:0007669"/>
    <property type="project" value="UniProtKB-KW"/>
</dbReference>
<gene>
    <name evidence="8" type="ORF">LOTGIDRAFT_230469</name>
</gene>
<organism evidence="8 9">
    <name type="scientific">Lottia gigantea</name>
    <name type="common">Giant owl limpet</name>
    <dbReference type="NCBI Taxonomy" id="225164"/>
    <lineage>
        <taxon>Eukaryota</taxon>
        <taxon>Metazoa</taxon>
        <taxon>Spiralia</taxon>
        <taxon>Lophotrochozoa</taxon>
        <taxon>Mollusca</taxon>
        <taxon>Gastropoda</taxon>
        <taxon>Patellogastropoda</taxon>
        <taxon>Lottioidea</taxon>
        <taxon>Lottiidae</taxon>
        <taxon>Lottia</taxon>
    </lineage>
</organism>
<evidence type="ECO:0000256" key="6">
    <source>
        <dbReference type="SAM" id="MobiDB-lite"/>
    </source>
</evidence>
<dbReference type="Proteomes" id="UP000030746">
    <property type="component" value="Unassembled WGS sequence"/>
</dbReference>
<feature type="domain" description="C3H1-type" evidence="7">
    <location>
        <begin position="9"/>
        <end position="36"/>
    </location>
</feature>
<dbReference type="Gene3D" id="4.10.1000.10">
    <property type="entry name" value="Zinc finger, CCCH-type"/>
    <property type="match status" value="1"/>
</dbReference>
<dbReference type="PANTHER" id="PTHR12547">
    <property type="entry name" value="CCCH ZINC FINGER/TIS11-RELATED"/>
    <property type="match status" value="1"/>
</dbReference>
<dbReference type="SUPFAM" id="SSF90229">
    <property type="entry name" value="CCCH zinc finger"/>
    <property type="match status" value="2"/>
</dbReference>
<keyword evidence="2" id="KW-0677">Repeat</keyword>
<keyword evidence="4 5" id="KW-0862">Zinc</keyword>
<evidence type="ECO:0000256" key="3">
    <source>
        <dbReference type="ARBA" id="ARBA00022771"/>
    </source>
</evidence>
<feature type="domain" description="C3H1-type" evidence="7">
    <location>
        <begin position="48"/>
        <end position="76"/>
    </location>
</feature>